<evidence type="ECO:0000313" key="4">
    <source>
        <dbReference type="Proteomes" id="UP000176996"/>
    </source>
</evidence>
<evidence type="ECO:0000313" key="3">
    <source>
        <dbReference type="EMBL" id="OGG40732.1"/>
    </source>
</evidence>
<dbReference type="SUPFAM" id="SSF53756">
    <property type="entry name" value="UDP-Glycosyltransferase/glycogen phosphorylase"/>
    <property type="match status" value="1"/>
</dbReference>
<protein>
    <recommendedName>
        <fullName evidence="5">Glycosyltransferase subfamily 4-like N-terminal domain-containing protein</fullName>
    </recommendedName>
</protein>
<organism evidence="3 4">
    <name type="scientific">Candidatus Jorgensenbacteria bacterium RIFCSPLOWO2_01_FULL_45_25b</name>
    <dbReference type="NCBI Taxonomy" id="1798471"/>
    <lineage>
        <taxon>Bacteria</taxon>
        <taxon>Candidatus Joergenseniibacteriota</taxon>
    </lineage>
</organism>
<gene>
    <name evidence="3" type="ORF">A3A21_01940</name>
</gene>
<dbReference type="InterPro" id="IPR001296">
    <property type="entry name" value="Glyco_trans_1"/>
</dbReference>
<dbReference type="PANTHER" id="PTHR45947:SF3">
    <property type="entry name" value="SULFOQUINOVOSYL TRANSFERASE SQD2"/>
    <property type="match status" value="1"/>
</dbReference>
<evidence type="ECO:0008006" key="5">
    <source>
        <dbReference type="Google" id="ProtNLM"/>
    </source>
</evidence>
<evidence type="ECO:0000259" key="2">
    <source>
        <dbReference type="Pfam" id="PF13579"/>
    </source>
</evidence>
<evidence type="ECO:0000259" key="1">
    <source>
        <dbReference type="Pfam" id="PF00534"/>
    </source>
</evidence>
<accession>A0A1F6BVD7</accession>
<dbReference type="PANTHER" id="PTHR45947">
    <property type="entry name" value="SULFOQUINOVOSYL TRANSFERASE SQD2"/>
    <property type="match status" value="1"/>
</dbReference>
<dbReference type="EMBL" id="MFKK01000020">
    <property type="protein sequence ID" value="OGG40732.1"/>
    <property type="molecule type" value="Genomic_DNA"/>
</dbReference>
<dbReference type="AlphaFoldDB" id="A0A1F6BVD7"/>
<dbReference type="Proteomes" id="UP000176996">
    <property type="component" value="Unassembled WGS sequence"/>
</dbReference>
<dbReference type="Pfam" id="PF00534">
    <property type="entry name" value="Glycos_transf_1"/>
    <property type="match status" value="1"/>
</dbReference>
<reference evidence="3 4" key="1">
    <citation type="journal article" date="2016" name="Nat. Commun.">
        <title>Thousands of microbial genomes shed light on interconnected biogeochemical processes in an aquifer system.</title>
        <authorList>
            <person name="Anantharaman K."/>
            <person name="Brown C.T."/>
            <person name="Hug L.A."/>
            <person name="Sharon I."/>
            <person name="Castelle C.J."/>
            <person name="Probst A.J."/>
            <person name="Thomas B.C."/>
            <person name="Singh A."/>
            <person name="Wilkins M.J."/>
            <person name="Karaoz U."/>
            <person name="Brodie E.L."/>
            <person name="Williams K.H."/>
            <person name="Hubbard S.S."/>
            <person name="Banfield J.F."/>
        </authorList>
    </citation>
    <scope>NUCLEOTIDE SEQUENCE [LARGE SCALE GENOMIC DNA]</scope>
</reference>
<dbReference type="STRING" id="1798471.A3A21_01940"/>
<feature type="domain" description="Glycosyl transferase family 1" evidence="1">
    <location>
        <begin position="248"/>
        <end position="424"/>
    </location>
</feature>
<dbReference type="Pfam" id="PF13579">
    <property type="entry name" value="Glyco_trans_4_4"/>
    <property type="match status" value="1"/>
</dbReference>
<dbReference type="CDD" id="cd03794">
    <property type="entry name" value="GT4_WbuB-like"/>
    <property type="match status" value="1"/>
</dbReference>
<dbReference type="InterPro" id="IPR050194">
    <property type="entry name" value="Glycosyltransferase_grp1"/>
</dbReference>
<dbReference type="Gene3D" id="3.40.50.2000">
    <property type="entry name" value="Glycogen Phosphorylase B"/>
    <property type="match status" value="2"/>
</dbReference>
<feature type="domain" description="Glycosyltransferase subfamily 4-like N-terminal" evidence="2">
    <location>
        <begin position="21"/>
        <end position="177"/>
    </location>
</feature>
<sequence length="450" mass="50568">MNILIVTDVYPPELRSSAELMRELALALCKKKHSVSVVTSSSKNTVVEKDGIRVIRVKTLPHHDVSFVLKGLSWLLMPCLFWNAIKKHCKKIDVAIVHSPPLPLAWVAEQAKKKYKATYILNVQDIFPQNAIDLGVLKNKFIIKYFERMERHAYASCDAIVTPSREHEAYLAEKRGVIAEGYPSSSLDELGTRSAPQLRKLSGSKRLFSLIHNNLATSGEVFVGENKITVIPHWVNMEPFEKAENTGKFRKQFGLENKFIIFFGGVIGPSQGLDILLRLGAKLQKTHPDIVFLVCGDGSEKKRLMAETRDPISLGDRISTIRNVRFENWVSKEKYPALLKEVNIGLISLTSKNTTPAVPAKLMGYLAAGIPALGFLHKKSEAHNIIKEAECGTSAIYEDEDACLKALLFMYDNKARLREWGENGLRYAEKNLTPEVSVKKWEGVIQRWGD</sequence>
<name>A0A1F6BVD7_9BACT</name>
<dbReference type="InterPro" id="IPR028098">
    <property type="entry name" value="Glyco_trans_4-like_N"/>
</dbReference>
<comment type="caution">
    <text evidence="3">The sequence shown here is derived from an EMBL/GenBank/DDBJ whole genome shotgun (WGS) entry which is preliminary data.</text>
</comment>
<dbReference type="GO" id="GO:0016758">
    <property type="term" value="F:hexosyltransferase activity"/>
    <property type="evidence" value="ECO:0007669"/>
    <property type="project" value="TreeGrafter"/>
</dbReference>
<proteinExistence type="predicted"/>